<evidence type="ECO:0000256" key="1">
    <source>
        <dbReference type="SAM" id="SignalP"/>
    </source>
</evidence>
<sequence length="338" mass="36288" precursor="true">MTNRKLLSSCIALLALAGIAQAEAPHDHFIEQPAPPGEIDPSYGPSAPIDIGCSTGCTSGCSTGCCSQTCCCAPDCWQVYAGAMFLSRDYDNAPIFTDAGGNTIVGADDLDSGLSPGFELSARRNNWEVRYFQVDSMSATTEMEGVGNFLGGGFAGVAGLSYDTEIYNAEVNYFYNPPSDMLRAFAGFRYIGLDEELGFQLNGANLDRLTTDNDLYGFQVGVDGALWRKCNSRFYVNGVAKAGVYYADTEVHNTVLDTNQQLDDNSDRVAFVGEIGVTAGYEVTNWLALEAGYQFLWLDGVALAGEQASSVNPFTQTASINHGDAIYHGLRLGATARW</sequence>
<feature type="signal peptide" evidence="1">
    <location>
        <begin position="1"/>
        <end position="22"/>
    </location>
</feature>
<dbReference type="KEGG" id="lcre:Pla8534_57490"/>
<dbReference type="InterPro" id="IPR011446">
    <property type="entry name" value="BBP7"/>
</dbReference>
<dbReference type="AlphaFoldDB" id="A0A518E1D8"/>
<proteinExistence type="predicted"/>
<evidence type="ECO:0000313" key="2">
    <source>
        <dbReference type="EMBL" id="QDU97892.1"/>
    </source>
</evidence>
<dbReference type="RefSeq" id="WP_145056675.1">
    <property type="nucleotide sequence ID" value="NZ_CP036433.1"/>
</dbReference>
<keyword evidence="3" id="KW-1185">Reference proteome</keyword>
<accession>A0A518E1D8</accession>
<gene>
    <name evidence="2" type="ORF">Pla8534_57490</name>
</gene>
<keyword evidence="1" id="KW-0732">Signal</keyword>
<organism evidence="2 3">
    <name type="scientific">Lignipirellula cremea</name>
    <dbReference type="NCBI Taxonomy" id="2528010"/>
    <lineage>
        <taxon>Bacteria</taxon>
        <taxon>Pseudomonadati</taxon>
        <taxon>Planctomycetota</taxon>
        <taxon>Planctomycetia</taxon>
        <taxon>Pirellulales</taxon>
        <taxon>Pirellulaceae</taxon>
        <taxon>Lignipirellula</taxon>
    </lineage>
</organism>
<dbReference type="EMBL" id="CP036433">
    <property type="protein sequence ID" value="QDU97892.1"/>
    <property type="molecule type" value="Genomic_DNA"/>
</dbReference>
<dbReference type="Pfam" id="PF07585">
    <property type="entry name" value="BBP7"/>
    <property type="match status" value="1"/>
</dbReference>
<reference evidence="2 3" key="1">
    <citation type="submission" date="2019-02" db="EMBL/GenBank/DDBJ databases">
        <title>Deep-cultivation of Planctomycetes and their phenomic and genomic characterization uncovers novel biology.</title>
        <authorList>
            <person name="Wiegand S."/>
            <person name="Jogler M."/>
            <person name="Boedeker C."/>
            <person name="Pinto D."/>
            <person name="Vollmers J."/>
            <person name="Rivas-Marin E."/>
            <person name="Kohn T."/>
            <person name="Peeters S.H."/>
            <person name="Heuer A."/>
            <person name="Rast P."/>
            <person name="Oberbeckmann S."/>
            <person name="Bunk B."/>
            <person name="Jeske O."/>
            <person name="Meyerdierks A."/>
            <person name="Storesund J.E."/>
            <person name="Kallscheuer N."/>
            <person name="Luecker S."/>
            <person name="Lage O.M."/>
            <person name="Pohl T."/>
            <person name="Merkel B.J."/>
            <person name="Hornburger P."/>
            <person name="Mueller R.-W."/>
            <person name="Bruemmer F."/>
            <person name="Labrenz M."/>
            <person name="Spormann A.M."/>
            <person name="Op den Camp H."/>
            <person name="Overmann J."/>
            <person name="Amann R."/>
            <person name="Jetten M.S.M."/>
            <person name="Mascher T."/>
            <person name="Medema M.H."/>
            <person name="Devos D.P."/>
            <person name="Kaster A.-K."/>
            <person name="Ovreas L."/>
            <person name="Rohde M."/>
            <person name="Galperin M.Y."/>
            <person name="Jogler C."/>
        </authorList>
    </citation>
    <scope>NUCLEOTIDE SEQUENCE [LARGE SCALE GENOMIC DNA]</scope>
    <source>
        <strain evidence="2 3">Pla85_3_4</strain>
    </source>
</reference>
<dbReference type="OrthoDB" id="258941at2"/>
<dbReference type="Proteomes" id="UP000317648">
    <property type="component" value="Chromosome"/>
</dbReference>
<protein>
    <recommendedName>
        <fullName evidence="4">Outer membrane protein beta-barrel domain-containing protein</fullName>
    </recommendedName>
</protein>
<evidence type="ECO:0008006" key="4">
    <source>
        <dbReference type="Google" id="ProtNLM"/>
    </source>
</evidence>
<feature type="chain" id="PRO_5021945964" description="Outer membrane protein beta-barrel domain-containing protein" evidence="1">
    <location>
        <begin position="23"/>
        <end position="338"/>
    </location>
</feature>
<name>A0A518E1D8_9BACT</name>
<evidence type="ECO:0000313" key="3">
    <source>
        <dbReference type="Proteomes" id="UP000317648"/>
    </source>
</evidence>